<comment type="caution">
    <text evidence="1">The sequence shown here is derived from an EMBL/GenBank/DDBJ whole genome shotgun (WGS) entry which is preliminary data.</text>
</comment>
<evidence type="ECO:0000313" key="2">
    <source>
        <dbReference type="Proteomes" id="UP000010932"/>
    </source>
</evidence>
<evidence type="ECO:0000313" key="1">
    <source>
        <dbReference type="EMBL" id="ELP56474.1"/>
    </source>
</evidence>
<dbReference type="AlphaFoldDB" id="L7EBS8"/>
<proteinExistence type="predicted"/>
<gene>
    <name evidence="1" type="ORF">O53_1080</name>
</gene>
<name>L7EBS8_MICAE</name>
<organism evidence="1 2">
    <name type="scientific">Microcystis aeruginosa TAIHU98</name>
    <dbReference type="NCBI Taxonomy" id="1134457"/>
    <lineage>
        <taxon>Bacteria</taxon>
        <taxon>Bacillati</taxon>
        <taxon>Cyanobacteriota</taxon>
        <taxon>Cyanophyceae</taxon>
        <taxon>Oscillatoriophycideae</taxon>
        <taxon>Chroococcales</taxon>
        <taxon>Microcystaceae</taxon>
        <taxon>Microcystis</taxon>
    </lineage>
</organism>
<sequence>MMIGGALRRIVTFKSKQEFLPSNAPYVLLLPVAYFPN</sequence>
<dbReference type="Proteomes" id="UP000010932">
    <property type="component" value="Unassembled WGS sequence"/>
</dbReference>
<dbReference type="EMBL" id="ANKQ01000001">
    <property type="protein sequence ID" value="ELP56474.1"/>
    <property type="molecule type" value="Genomic_DNA"/>
</dbReference>
<protein>
    <submittedName>
        <fullName evidence="1">Uncharacterized protein</fullName>
    </submittedName>
</protein>
<reference evidence="1 2" key="1">
    <citation type="journal article" date="2013" name="Genome Announc.">
        <title>Whole-Genome Sequence of Microcystis aeruginosa TAIHU98, a Nontoxic Bloom-Forming Strain Isolated from Taihu Lake, China.</title>
        <authorList>
            <person name="Yang C."/>
            <person name="Zhang W."/>
            <person name="Ren M."/>
            <person name="Song L."/>
            <person name="Li T."/>
            <person name="Zhao J."/>
        </authorList>
    </citation>
    <scope>NUCLEOTIDE SEQUENCE [LARGE SCALE GENOMIC DNA]</scope>
    <source>
        <strain evidence="1 2">TAIHU98</strain>
    </source>
</reference>
<accession>L7EBS8</accession>